<dbReference type="STRING" id="86416.Clopa_3672"/>
<evidence type="ECO:0000313" key="5">
    <source>
        <dbReference type="EMBL" id="AGK98453.1"/>
    </source>
</evidence>
<dbReference type="Gene3D" id="3.40.50.10350">
    <property type="entry name" value="Glycerate kinase, domain 1"/>
    <property type="match status" value="1"/>
</dbReference>
<evidence type="ECO:0000256" key="1">
    <source>
        <dbReference type="ARBA" id="ARBA00006284"/>
    </source>
</evidence>
<dbReference type="eggNOG" id="COG1929">
    <property type="taxonomic scope" value="Bacteria"/>
</dbReference>
<dbReference type="AlphaFoldDB" id="R4K7A5"/>
<evidence type="ECO:0000256" key="2">
    <source>
        <dbReference type="ARBA" id="ARBA00022679"/>
    </source>
</evidence>
<dbReference type="HOGENOM" id="CLU_028255_0_1_9"/>
<dbReference type="InterPro" id="IPR018197">
    <property type="entry name" value="Glycerate_kinase_RE-like"/>
</dbReference>
<dbReference type="NCBIfam" id="TIGR00045">
    <property type="entry name" value="glycerate kinase"/>
    <property type="match status" value="1"/>
</dbReference>
<sequence length="380" mass="39866">MKIVIAPDSYKGSLTALQVSNNMEKGVKRVFKDSVVEKIPMADGGEGTVQSLIDSTAGKIINIKVTGPALKEVNAFYGILGDGKTAIIEMAAASGLPLISDDEKNPLKTTTYGTGQLVKDALDRGCRNIIIGLGGSATNDGGLGVAKALGVKFLDINGNDIGEGGGNLDKLASIDISNMDPRIKESNITAACDVDNPLCGPEGASNVFGPQKGADKEMIETLDRNLANYADIIKKDLSMDIINTPGAGAAGGLGAGLLAFFNAKIKRGIDIVIDITRLEEKIQDADIVITGEGMIDFQTAFGKTPFGVAKIAKKYNLPVIAIAGGIGKNAESLYEKGFDSIFSIVDSPMSLDKAMENSGILIEKTVERVLRVLKINLSDD</sequence>
<dbReference type="EMBL" id="CP003261">
    <property type="protein sequence ID" value="AGK98453.1"/>
    <property type="molecule type" value="Genomic_DNA"/>
</dbReference>
<evidence type="ECO:0000256" key="4">
    <source>
        <dbReference type="PIRNR" id="PIRNR006078"/>
    </source>
</evidence>
<gene>
    <name evidence="5" type="ORF">Clopa_3672</name>
</gene>
<keyword evidence="6" id="KW-1185">Reference proteome</keyword>
<dbReference type="InterPro" id="IPR018193">
    <property type="entry name" value="Glyc_kinase_flavodox-like_fold"/>
</dbReference>
<dbReference type="GO" id="GO:0031388">
    <property type="term" value="P:organic acid phosphorylation"/>
    <property type="evidence" value="ECO:0007669"/>
    <property type="project" value="UniProtKB-UniRule"/>
</dbReference>
<name>R4K7A5_CLOPA</name>
<keyword evidence="3 4" id="KW-0418">Kinase</keyword>
<protein>
    <submittedName>
        <fullName evidence="5">Glycerate kinase</fullName>
    </submittedName>
</protein>
<comment type="similarity">
    <text evidence="1 4">Belongs to the glycerate kinase type-1 family.</text>
</comment>
<dbReference type="Proteomes" id="UP000013523">
    <property type="component" value="Chromosome"/>
</dbReference>
<dbReference type="OrthoDB" id="9774290at2"/>
<dbReference type="Pfam" id="PF02595">
    <property type="entry name" value="Gly_kinase"/>
    <property type="match status" value="1"/>
</dbReference>
<dbReference type="RefSeq" id="WP_015616736.1">
    <property type="nucleotide sequence ID" value="NC_021182.1"/>
</dbReference>
<dbReference type="PANTHER" id="PTHR21599">
    <property type="entry name" value="GLYCERATE KINASE"/>
    <property type="match status" value="1"/>
</dbReference>
<dbReference type="KEGG" id="cpas:Clopa_3672"/>
<dbReference type="PATRIC" id="fig|86416.3.peg.3672"/>
<dbReference type="SUPFAM" id="SSF110738">
    <property type="entry name" value="Glycerate kinase I"/>
    <property type="match status" value="1"/>
</dbReference>
<evidence type="ECO:0000256" key="3">
    <source>
        <dbReference type="ARBA" id="ARBA00022777"/>
    </source>
</evidence>
<evidence type="ECO:0000313" key="6">
    <source>
        <dbReference type="Proteomes" id="UP000013523"/>
    </source>
</evidence>
<dbReference type="PIRSF" id="PIRSF006078">
    <property type="entry name" value="GlxK"/>
    <property type="match status" value="1"/>
</dbReference>
<organism evidence="5 6">
    <name type="scientific">Clostridium pasteurianum BC1</name>
    <dbReference type="NCBI Taxonomy" id="86416"/>
    <lineage>
        <taxon>Bacteria</taxon>
        <taxon>Bacillati</taxon>
        <taxon>Bacillota</taxon>
        <taxon>Clostridia</taxon>
        <taxon>Eubacteriales</taxon>
        <taxon>Clostridiaceae</taxon>
        <taxon>Clostridium</taxon>
    </lineage>
</organism>
<keyword evidence="2 4" id="KW-0808">Transferase</keyword>
<dbReference type="InterPro" id="IPR004381">
    <property type="entry name" value="Glycerate_kinase"/>
</dbReference>
<proteinExistence type="inferred from homology"/>
<accession>R4K7A5</accession>
<dbReference type="Gene3D" id="3.90.1510.10">
    <property type="entry name" value="Glycerate kinase, domain 2"/>
    <property type="match status" value="1"/>
</dbReference>
<dbReference type="InterPro" id="IPR036129">
    <property type="entry name" value="Glycerate_kinase_sf"/>
</dbReference>
<dbReference type="GO" id="GO:0008887">
    <property type="term" value="F:glycerate kinase activity"/>
    <property type="evidence" value="ECO:0007669"/>
    <property type="project" value="UniProtKB-UniRule"/>
</dbReference>
<reference evidence="5 6" key="1">
    <citation type="submission" date="2012-01" db="EMBL/GenBank/DDBJ databases">
        <title>Complete sequence of chromosome of Clostridium pasteurianum BC1.</title>
        <authorList>
            <consortium name="US DOE Joint Genome Institute"/>
            <person name="Lucas S."/>
            <person name="Han J."/>
            <person name="Lapidus A."/>
            <person name="Cheng J.-F."/>
            <person name="Goodwin L."/>
            <person name="Pitluck S."/>
            <person name="Peters L."/>
            <person name="Mikhailova N."/>
            <person name="Teshima H."/>
            <person name="Detter J.C."/>
            <person name="Han C."/>
            <person name="Tapia R."/>
            <person name="Land M."/>
            <person name="Hauser L."/>
            <person name="Kyrpides N."/>
            <person name="Ivanova N."/>
            <person name="Pagani I."/>
            <person name="Dunn J."/>
            <person name="Taghavi S."/>
            <person name="Francis A."/>
            <person name="van der Lelie D."/>
            <person name="Woyke T."/>
        </authorList>
    </citation>
    <scope>NUCLEOTIDE SEQUENCE [LARGE SCALE GENOMIC DNA]</scope>
    <source>
        <strain evidence="5 6">BC1</strain>
    </source>
</reference>
<dbReference type="PANTHER" id="PTHR21599:SF0">
    <property type="entry name" value="GLYCERATE KINASE"/>
    <property type="match status" value="1"/>
</dbReference>